<comment type="caution">
    <text evidence="2">The sequence shown here is derived from an EMBL/GenBank/DDBJ whole genome shotgun (WGS) entry which is preliminary data.</text>
</comment>
<evidence type="ECO:0000313" key="2">
    <source>
        <dbReference type="EMBL" id="TNN55400.1"/>
    </source>
</evidence>
<keyword evidence="3" id="KW-1185">Reference proteome</keyword>
<feature type="region of interest" description="Disordered" evidence="1">
    <location>
        <begin position="1"/>
        <end position="40"/>
    </location>
</feature>
<accession>A0A4Z2GQ95</accession>
<evidence type="ECO:0000313" key="3">
    <source>
        <dbReference type="Proteomes" id="UP000314294"/>
    </source>
</evidence>
<proteinExistence type="predicted"/>
<name>A0A4Z2GQ95_9TELE</name>
<protein>
    <submittedName>
        <fullName evidence="2">Uncharacterized protein</fullName>
    </submittedName>
</protein>
<dbReference type="EMBL" id="SRLO01000457">
    <property type="protein sequence ID" value="TNN55400.1"/>
    <property type="molecule type" value="Genomic_DNA"/>
</dbReference>
<gene>
    <name evidence="2" type="ORF">EYF80_034412</name>
</gene>
<evidence type="ECO:0000256" key="1">
    <source>
        <dbReference type="SAM" id="MobiDB-lite"/>
    </source>
</evidence>
<feature type="compositionally biased region" description="Basic residues" evidence="1">
    <location>
        <begin position="1"/>
        <end position="12"/>
    </location>
</feature>
<dbReference type="AlphaFoldDB" id="A0A4Z2GQ95"/>
<feature type="compositionally biased region" description="Polar residues" evidence="1">
    <location>
        <begin position="21"/>
        <end position="38"/>
    </location>
</feature>
<organism evidence="2 3">
    <name type="scientific">Liparis tanakae</name>
    <name type="common">Tanaka's snailfish</name>
    <dbReference type="NCBI Taxonomy" id="230148"/>
    <lineage>
        <taxon>Eukaryota</taxon>
        <taxon>Metazoa</taxon>
        <taxon>Chordata</taxon>
        <taxon>Craniata</taxon>
        <taxon>Vertebrata</taxon>
        <taxon>Euteleostomi</taxon>
        <taxon>Actinopterygii</taxon>
        <taxon>Neopterygii</taxon>
        <taxon>Teleostei</taxon>
        <taxon>Neoteleostei</taxon>
        <taxon>Acanthomorphata</taxon>
        <taxon>Eupercaria</taxon>
        <taxon>Perciformes</taxon>
        <taxon>Cottioidei</taxon>
        <taxon>Cottales</taxon>
        <taxon>Liparidae</taxon>
        <taxon>Liparis</taxon>
    </lineage>
</organism>
<dbReference type="Proteomes" id="UP000314294">
    <property type="component" value="Unassembled WGS sequence"/>
</dbReference>
<reference evidence="2 3" key="1">
    <citation type="submission" date="2019-03" db="EMBL/GenBank/DDBJ databases">
        <title>First draft genome of Liparis tanakae, snailfish: a comprehensive survey of snailfish specific genes.</title>
        <authorList>
            <person name="Kim W."/>
            <person name="Song I."/>
            <person name="Jeong J.-H."/>
            <person name="Kim D."/>
            <person name="Kim S."/>
            <person name="Ryu S."/>
            <person name="Song J.Y."/>
            <person name="Lee S.K."/>
        </authorList>
    </citation>
    <scope>NUCLEOTIDE SEQUENCE [LARGE SCALE GENOMIC DNA]</scope>
    <source>
        <tissue evidence="2">Muscle</tissue>
    </source>
</reference>
<sequence length="558" mass="60148">MRKSAPLRRRRPFRDQKPEQTADSSTEMENSSPENATLSARPLLMSALGSGDNNNNNNKKNEKKNTTMALNYMTKRHIGSYPGRSSRAPPVTENRVEVLQSPATKATSPESSAWQSLMEHKRTRKIASAVPRTVSSATVRLPSFISQMYTPSSLVVTLCMGTFGSDTTNNHRKFSFSEGSLPRGGADVAPVQDLEDEVLGLVLVDDLPAALADVASVLPPGDVGLRVRVNTPLGSLCSGFRELKTSALALAEEETEDLLSSVGKEGGVFVCGQVAGILGVHDESRRGVRAADGVLGPAGVGASVQVAHALDLQDAAVAVAAVFLPIEVGIGVGHDPAVENDIFSQTHARRGGLNQEPGGSLGHLGRQRHFEGHGGVRLADIVLGPTHELPAVLQRQVVDGEAVTSGVGLPTMVQLSVASLPTHTEKAFGRFVCTQFLTRSTWIGRKTYGFPDAMVCLMRQDEAPPRWTGVGMDMLEPRPPFISHRHRVLPLARSPLWVGGLLVELDGQSGVNVQQDSYKGYCFAIFNNKDRSPSKNIYNRCEVKPNADQKFHFEELSL</sequence>